<evidence type="ECO:0000256" key="1">
    <source>
        <dbReference type="SAM" id="Phobius"/>
    </source>
</evidence>
<keyword evidence="3" id="KW-1185">Reference proteome</keyword>
<feature type="transmembrane region" description="Helical" evidence="1">
    <location>
        <begin position="33"/>
        <end position="51"/>
    </location>
</feature>
<dbReference type="EMBL" id="CACVKT020010430">
    <property type="protein sequence ID" value="CAC5426456.1"/>
    <property type="molecule type" value="Genomic_DNA"/>
</dbReference>
<dbReference type="AlphaFoldDB" id="A0A6J8F430"/>
<organism evidence="2 3">
    <name type="scientific">Mytilus coruscus</name>
    <name type="common">Sea mussel</name>
    <dbReference type="NCBI Taxonomy" id="42192"/>
    <lineage>
        <taxon>Eukaryota</taxon>
        <taxon>Metazoa</taxon>
        <taxon>Spiralia</taxon>
        <taxon>Lophotrochozoa</taxon>
        <taxon>Mollusca</taxon>
        <taxon>Bivalvia</taxon>
        <taxon>Autobranchia</taxon>
        <taxon>Pteriomorphia</taxon>
        <taxon>Mytilida</taxon>
        <taxon>Mytiloidea</taxon>
        <taxon>Mytilidae</taxon>
        <taxon>Mytilinae</taxon>
        <taxon>Mytilus</taxon>
    </lineage>
</organism>
<keyword evidence="1" id="KW-0812">Transmembrane</keyword>
<reference evidence="2 3" key="1">
    <citation type="submission" date="2020-06" db="EMBL/GenBank/DDBJ databases">
        <authorList>
            <person name="Li R."/>
            <person name="Bekaert M."/>
        </authorList>
    </citation>
    <scope>NUCLEOTIDE SEQUENCE [LARGE SCALE GENOMIC DNA]</scope>
    <source>
        <strain evidence="3">wild</strain>
    </source>
</reference>
<name>A0A6J8F430_MYTCO</name>
<keyword evidence="1" id="KW-1133">Transmembrane helix</keyword>
<protein>
    <submittedName>
        <fullName evidence="2">Uncharacterized protein</fullName>
    </submittedName>
</protein>
<keyword evidence="1" id="KW-0472">Membrane</keyword>
<dbReference type="OrthoDB" id="6130986at2759"/>
<accession>A0A6J8F430</accession>
<dbReference type="Proteomes" id="UP000507470">
    <property type="component" value="Unassembled WGS sequence"/>
</dbReference>
<proteinExistence type="predicted"/>
<evidence type="ECO:0000313" key="2">
    <source>
        <dbReference type="EMBL" id="CAC5426456.1"/>
    </source>
</evidence>
<evidence type="ECO:0000313" key="3">
    <source>
        <dbReference type="Proteomes" id="UP000507470"/>
    </source>
</evidence>
<sequence>MKDKKTKEKEYSMNLYPLRIYLKPGRISPNTELIMYEQILIIALIVFLFSGKTNTHIKVKCPSGKQLYLRAKSVCLSVEKYTCLLDYVNNINKENCNGPKTKPPGDKTVVNSGNFDTESCLLGRFQPFSFSTSQGNNCIYKKTTCIEEGQLIYSNGTSVYDRKCRCDYTKNFSFVSIKRLDMCSCDPTTEDCSCYTKLCSIGQILTPGILCMFLIPLIHEIIEIFNTDGTIEIYDSPENTTYTAHTEEEQAIQKLFEEYKSDYIIRRKEVEQ</sequence>
<gene>
    <name evidence="2" type="ORF">MCOR_58156</name>
</gene>